<dbReference type="AlphaFoldDB" id="A0A4R6U1R6"/>
<gene>
    <name evidence="1" type="ORF">EV213_108204</name>
</gene>
<dbReference type="OrthoDB" id="9940192at2"/>
<proteinExistence type="predicted"/>
<evidence type="ECO:0000313" key="2">
    <source>
        <dbReference type="Proteomes" id="UP000295632"/>
    </source>
</evidence>
<comment type="caution">
    <text evidence="1">The sequence shown here is derived from an EMBL/GenBank/DDBJ whole genome shotgun (WGS) entry which is preliminary data.</text>
</comment>
<dbReference type="EMBL" id="SNYJ01000008">
    <property type="protein sequence ID" value="TDQ39252.1"/>
    <property type="molecule type" value="Genomic_DNA"/>
</dbReference>
<keyword evidence="2" id="KW-1185">Reference proteome</keyword>
<reference evidence="1 2" key="1">
    <citation type="submission" date="2019-03" db="EMBL/GenBank/DDBJ databases">
        <title>Genomic Encyclopedia of Type Strains, Phase IV (KMG-IV): sequencing the most valuable type-strain genomes for metagenomic binning, comparative biology and taxonomic classification.</title>
        <authorList>
            <person name="Goeker M."/>
        </authorList>
    </citation>
    <scope>NUCLEOTIDE SEQUENCE [LARGE SCALE GENOMIC DNA]</scope>
    <source>
        <strain evidence="1 2">DSM 28697</strain>
    </source>
</reference>
<accession>A0A4R6U1R6</accession>
<sequence length="97" mass="11085">MYKGIEQATKEFNTWEGAASIFIDVEDHDAWCVVKDEASYNSDSVIHLISKNDVDDRFEAYPAEVLSQLAEAKEKALADGYEAWQVNQIYLFAEIIY</sequence>
<evidence type="ECO:0000313" key="1">
    <source>
        <dbReference type="EMBL" id="TDQ39252.1"/>
    </source>
</evidence>
<dbReference type="RefSeq" id="WP_133580675.1">
    <property type="nucleotide sequence ID" value="NZ_SNYJ01000008.1"/>
</dbReference>
<name>A0A4R6U1R6_9BACI</name>
<organism evidence="1 2">
    <name type="scientific">Aureibacillus halotolerans</name>
    <dbReference type="NCBI Taxonomy" id="1508390"/>
    <lineage>
        <taxon>Bacteria</taxon>
        <taxon>Bacillati</taxon>
        <taxon>Bacillota</taxon>
        <taxon>Bacilli</taxon>
        <taxon>Bacillales</taxon>
        <taxon>Bacillaceae</taxon>
        <taxon>Aureibacillus</taxon>
    </lineage>
</organism>
<protein>
    <submittedName>
        <fullName evidence="1">Uncharacterized protein</fullName>
    </submittedName>
</protein>
<dbReference type="Proteomes" id="UP000295632">
    <property type="component" value="Unassembled WGS sequence"/>
</dbReference>